<feature type="non-terminal residue" evidence="3">
    <location>
        <position position="1"/>
    </location>
</feature>
<evidence type="ECO:0000256" key="1">
    <source>
        <dbReference type="SAM" id="MobiDB-lite"/>
    </source>
</evidence>
<gene>
    <name evidence="3" type="ORF">BOX15_Mlig007285g1</name>
</gene>
<evidence type="ECO:0000313" key="4">
    <source>
        <dbReference type="Proteomes" id="UP000215902"/>
    </source>
</evidence>
<evidence type="ECO:0000256" key="2">
    <source>
        <dbReference type="SAM" id="Phobius"/>
    </source>
</evidence>
<keyword evidence="2" id="KW-0812">Transmembrane</keyword>
<feature type="compositionally biased region" description="Gly residues" evidence="1">
    <location>
        <begin position="262"/>
        <end position="294"/>
    </location>
</feature>
<feature type="compositionally biased region" description="Polar residues" evidence="1">
    <location>
        <begin position="296"/>
        <end position="305"/>
    </location>
</feature>
<keyword evidence="2" id="KW-0472">Membrane</keyword>
<feature type="transmembrane region" description="Helical" evidence="2">
    <location>
        <begin position="32"/>
        <end position="52"/>
    </location>
</feature>
<keyword evidence="4" id="KW-1185">Reference proteome</keyword>
<sequence>QMLPQNMYICGCIETDTSNLDLDRPTDMTANYRYNILLLLLPALMLILYPAVSAGQKGKKSEPECLGSERVCNAVIQFPDKVIDQGRYCNGCINCSAPVDLRAGNSFLWQHFEYARMRVQFLKCSDFRQVHSCRPSDVKAAVFVSPRNSWEPALEQIYCRCPPAPTDGANGAPLFYLLGWHLEAEQWVYEFGCKLGQCSSAESPGTQTQSDNKLIGGTCARKRKRTEDGPVDVKFACACPAGYHCYVSDQDNVAKQQQASGDAGGESGSAGEDVGGGDGGSGGGGVSGAGGGGASWEQTDLNTDWRQVRDEVTGGYIFEKRVLCEKRLMNQTASSS</sequence>
<reference evidence="3 4" key="1">
    <citation type="submission" date="2017-06" db="EMBL/GenBank/DDBJ databases">
        <title>A platform for efficient transgenesis in Macrostomum lignano, a flatworm model organism for stem cell research.</title>
        <authorList>
            <person name="Berezikov E."/>
        </authorList>
    </citation>
    <scope>NUCLEOTIDE SEQUENCE [LARGE SCALE GENOMIC DNA]</scope>
    <source>
        <strain evidence="3">DV1</strain>
        <tissue evidence="3">Whole organism</tissue>
    </source>
</reference>
<dbReference type="Proteomes" id="UP000215902">
    <property type="component" value="Unassembled WGS sequence"/>
</dbReference>
<evidence type="ECO:0000313" key="3">
    <source>
        <dbReference type="EMBL" id="PAA86780.1"/>
    </source>
</evidence>
<dbReference type="AlphaFoldDB" id="A0A267GL83"/>
<keyword evidence="2" id="KW-1133">Transmembrane helix</keyword>
<dbReference type="EMBL" id="NIVC01000264">
    <property type="protein sequence ID" value="PAA86780.1"/>
    <property type="molecule type" value="Genomic_DNA"/>
</dbReference>
<accession>A0A267GL83</accession>
<proteinExistence type="predicted"/>
<comment type="caution">
    <text evidence="3">The sequence shown here is derived from an EMBL/GenBank/DDBJ whole genome shotgun (WGS) entry which is preliminary data.</text>
</comment>
<organism evidence="3 4">
    <name type="scientific">Macrostomum lignano</name>
    <dbReference type="NCBI Taxonomy" id="282301"/>
    <lineage>
        <taxon>Eukaryota</taxon>
        <taxon>Metazoa</taxon>
        <taxon>Spiralia</taxon>
        <taxon>Lophotrochozoa</taxon>
        <taxon>Platyhelminthes</taxon>
        <taxon>Rhabditophora</taxon>
        <taxon>Macrostomorpha</taxon>
        <taxon>Macrostomida</taxon>
        <taxon>Macrostomidae</taxon>
        <taxon>Macrostomum</taxon>
    </lineage>
</organism>
<feature type="region of interest" description="Disordered" evidence="1">
    <location>
        <begin position="256"/>
        <end position="306"/>
    </location>
</feature>
<name>A0A267GL83_9PLAT</name>
<protein>
    <submittedName>
        <fullName evidence="3">Uncharacterized protein</fullName>
    </submittedName>
</protein>